<dbReference type="PANTHER" id="PTHR32254">
    <property type="entry name" value="EXPRESSED PROTEIN"/>
    <property type="match status" value="1"/>
</dbReference>
<dbReference type="EMBL" id="AK367462">
    <property type="protein sequence ID" value="BAJ98665.1"/>
    <property type="molecule type" value="mRNA"/>
</dbReference>
<reference evidence="3" key="1">
    <citation type="journal article" date="2011" name="Plant Physiol.">
        <title>Comprehensive sequence analysis of 24,783 barley full-length cDNAs derived from 12 clone libraries.</title>
        <authorList>
            <person name="Matsumoto T."/>
            <person name="Tanaka T."/>
            <person name="Sakai H."/>
            <person name="Amano N."/>
            <person name="Kanamori H."/>
            <person name="Kurita K."/>
            <person name="Kikuta A."/>
            <person name="Kamiya K."/>
            <person name="Yamamoto M."/>
            <person name="Ikawa H."/>
            <person name="Fujii N."/>
            <person name="Hori K."/>
            <person name="Itoh T."/>
            <person name="Sato K."/>
        </authorList>
    </citation>
    <scope>NUCLEOTIDE SEQUENCE</scope>
    <source>
        <tissue evidence="3">Shoot and root</tissue>
    </source>
</reference>
<proteinExistence type="evidence at transcript level"/>
<accession>F2DU94</accession>
<sequence length="207" mass="22696">MLSRPLSLLHCRAGPPTRHLRLLSPHHQSSAEAMAGGSSLSWGPSPAAVMALVAMLGLGVAAYIVGPPLYWHVAEALGRSPGTCHACACDCDAVPLLQLPEDCAKQFKEVKSRASSEETELLIEELKLREEEAMEAQQQADVKLLEAKKLASQYQKEADKCSSGMDTCEEAREKSTESLLGQRKLTALWEERARELGWKPVKPHRNE</sequence>
<protein>
    <submittedName>
        <fullName evidence="3">Predicted protein</fullName>
    </submittedName>
</protein>
<dbReference type="Pfam" id="PF06364">
    <property type="entry name" value="DUF1068"/>
    <property type="match status" value="1"/>
</dbReference>
<evidence type="ECO:0000256" key="2">
    <source>
        <dbReference type="SAM" id="Phobius"/>
    </source>
</evidence>
<keyword evidence="1" id="KW-0175">Coiled coil</keyword>
<organism evidence="3">
    <name type="scientific">Hordeum vulgare subsp. vulgare</name>
    <name type="common">Domesticated barley</name>
    <dbReference type="NCBI Taxonomy" id="112509"/>
    <lineage>
        <taxon>Eukaryota</taxon>
        <taxon>Viridiplantae</taxon>
        <taxon>Streptophyta</taxon>
        <taxon>Embryophyta</taxon>
        <taxon>Tracheophyta</taxon>
        <taxon>Spermatophyta</taxon>
        <taxon>Magnoliopsida</taxon>
        <taxon>Liliopsida</taxon>
        <taxon>Poales</taxon>
        <taxon>Poaceae</taxon>
        <taxon>BOP clade</taxon>
        <taxon>Pooideae</taxon>
        <taxon>Triticodae</taxon>
        <taxon>Triticeae</taxon>
        <taxon>Hordeinae</taxon>
        <taxon>Hordeum</taxon>
    </lineage>
</organism>
<name>F2DU94_HORVV</name>
<dbReference type="InterPro" id="IPR010471">
    <property type="entry name" value="DUF1068"/>
</dbReference>
<dbReference type="AlphaFoldDB" id="F2DU94"/>
<keyword evidence="2" id="KW-1133">Transmembrane helix</keyword>
<dbReference type="EMBL" id="AK374215">
    <property type="protein sequence ID" value="BAK05412.1"/>
    <property type="molecule type" value="mRNA"/>
</dbReference>
<feature type="coiled-coil region" evidence="1">
    <location>
        <begin position="116"/>
        <end position="148"/>
    </location>
</feature>
<evidence type="ECO:0000256" key="1">
    <source>
        <dbReference type="SAM" id="Coils"/>
    </source>
</evidence>
<keyword evidence="2" id="KW-0812">Transmembrane</keyword>
<feature type="transmembrane region" description="Helical" evidence="2">
    <location>
        <begin position="47"/>
        <end position="71"/>
    </location>
</feature>
<evidence type="ECO:0000313" key="3">
    <source>
        <dbReference type="EMBL" id="BAJ98665.1"/>
    </source>
</evidence>
<dbReference type="PANTHER" id="PTHR32254:SF14">
    <property type="entry name" value="EXPRESSED PROTEIN"/>
    <property type="match status" value="1"/>
</dbReference>
<keyword evidence="2" id="KW-0472">Membrane</keyword>